<reference evidence="3" key="1">
    <citation type="submission" date="2017-08" db="EMBL/GenBank/DDBJ databases">
        <authorList>
            <person name="Varghese N."/>
            <person name="Submissions S."/>
        </authorList>
    </citation>
    <scope>NUCLEOTIDE SEQUENCE [LARGE SCALE GENOMIC DNA]</scope>
    <source>
        <strain evidence="3">DSM 23173</strain>
    </source>
</reference>
<name>A0A285U968_9STAP</name>
<protein>
    <submittedName>
        <fullName evidence="2">Pimeloyl-ACP methyl ester carboxylesterase</fullName>
    </submittedName>
</protein>
<dbReference type="Proteomes" id="UP000219412">
    <property type="component" value="Unassembled WGS sequence"/>
</dbReference>
<dbReference type="PANTHER" id="PTHR43798">
    <property type="entry name" value="MONOACYLGLYCEROL LIPASE"/>
    <property type="match status" value="1"/>
</dbReference>
<dbReference type="RefSeq" id="WP_097038529.1">
    <property type="nucleotide sequence ID" value="NZ_OBQF01000001.1"/>
</dbReference>
<dbReference type="PANTHER" id="PTHR43798:SF5">
    <property type="entry name" value="MONOACYLGLYCEROL LIPASE ABHD6"/>
    <property type="match status" value="1"/>
</dbReference>
<dbReference type="Pfam" id="PF00561">
    <property type="entry name" value="Abhydrolase_1"/>
    <property type="match status" value="1"/>
</dbReference>
<dbReference type="GO" id="GO:0046464">
    <property type="term" value="P:acylglycerol catabolic process"/>
    <property type="evidence" value="ECO:0007669"/>
    <property type="project" value="TreeGrafter"/>
</dbReference>
<feature type="domain" description="AB hydrolase-1" evidence="1">
    <location>
        <begin position="13"/>
        <end position="124"/>
    </location>
</feature>
<organism evidence="2 3">
    <name type="scientific">Salinicoccus kekensis</name>
    <dbReference type="NCBI Taxonomy" id="714307"/>
    <lineage>
        <taxon>Bacteria</taxon>
        <taxon>Bacillati</taxon>
        <taxon>Bacillota</taxon>
        <taxon>Bacilli</taxon>
        <taxon>Bacillales</taxon>
        <taxon>Staphylococcaceae</taxon>
        <taxon>Salinicoccus</taxon>
    </lineage>
</organism>
<dbReference type="OrthoDB" id="9776853at2"/>
<sequence length="243" mass="27216">MILHTEVNGSGEALVFLHTGLQTGKTELDLQNEYFKQNYKVVLPDLRGHGKSPSNDFSNYFKKTAEDLVETLEDLSIESAHIAGCSIGGLVALVFAKSYPGRVKSLILSGIIPERPENCETLDKEESKNIAKIMENQEAVSYFNHLHEGDWKKLLNSMIKVDWYPFEETADVAALSMPVLFIVGEMNDHETIGAINYPKMNDNIHTSIIPFAGHTPHLDQPEIYNIIVEKFLTLNGQGEKIEI</sequence>
<dbReference type="AlphaFoldDB" id="A0A285U968"/>
<evidence type="ECO:0000313" key="3">
    <source>
        <dbReference type="Proteomes" id="UP000219412"/>
    </source>
</evidence>
<dbReference type="Gene3D" id="3.40.50.1820">
    <property type="entry name" value="alpha/beta hydrolase"/>
    <property type="match status" value="1"/>
</dbReference>
<dbReference type="InterPro" id="IPR000073">
    <property type="entry name" value="AB_hydrolase_1"/>
</dbReference>
<dbReference type="PRINTS" id="PR00111">
    <property type="entry name" value="ABHYDROLASE"/>
</dbReference>
<proteinExistence type="predicted"/>
<gene>
    <name evidence="2" type="ORF">SAMN05878391_0361</name>
</gene>
<dbReference type="GO" id="GO:0016020">
    <property type="term" value="C:membrane"/>
    <property type="evidence" value="ECO:0007669"/>
    <property type="project" value="TreeGrafter"/>
</dbReference>
<dbReference type="InterPro" id="IPR029058">
    <property type="entry name" value="AB_hydrolase_fold"/>
</dbReference>
<dbReference type="SUPFAM" id="SSF53474">
    <property type="entry name" value="alpha/beta-Hydrolases"/>
    <property type="match status" value="1"/>
</dbReference>
<dbReference type="EMBL" id="OBQF01000001">
    <property type="protein sequence ID" value="SOC38283.1"/>
    <property type="molecule type" value="Genomic_DNA"/>
</dbReference>
<dbReference type="InterPro" id="IPR050266">
    <property type="entry name" value="AB_hydrolase_sf"/>
</dbReference>
<evidence type="ECO:0000259" key="1">
    <source>
        <dbReference type="Pfam" id="PF00561"/>
    </source>
</evidence>
<keyword evidence="3" id="KW-1185">Reference proteome</keyword>
<evidence type="ECO:0000313" key="2">
    <source>
        <dbReference type="EMBL" id="SOC38283.1"/>
    </source>
</evidence>
<accession>A0A285U968</accession>
<dbReference type="GO" id="GO:0047372">
    <property type="term" value="F:monoacylglycerol lipase activity"/>
    <property type="evidence" value="ECO:0007669"/>
    <property type="project" value="TreeGrafter"/>
</dbReference>